<evidence type="ECO:0000313" key="3">
    <source>
        <dbReference type="EMBL" id="KAK1926586.1"/>
    </source>
</evidence>
<dbReference type="AlphaFoldDB" id="A0AAD9L7X3"/>
<protein>
    <recommendedName>
        <fullName evidence="2">F-box domain-containing protein</fullName>
    </recommendedName>
</protein>
<gene>
    <name evidence="3" type="ORF">DB88DRAFT_482371</name>
</gene>
<dbReference type="EMBL" id="JAODAN010000002">
    <property type="protein sequence ID" value="KAK1926586.1"/>
    <property type="molecule type" value="Genomic_DNA"/>
</dbReference>
<dbReference type="SUPFAM" id="SSF81383">
    <property type="entry name" value="F-box domain"/>
    <property type="match status" value="1"/>
</dbReference>
<dbReference type="InterPro" id="IPR001810">
    <property type="entry name" value="F-box_dom"/>
</dbReference>
<feature type="region of interest" description="Disordered" evidence="1">
    <location>
        <begin position="364"/>
        <end position="423"/>
    </location>
</feature>
<accession>A0AAD9L7X3</accession>
<proteinExistence type="predicted"/>
<dbReference type="Proteomes" id="UP001182556">
    <property type="component" value="Unassembled WGS sequence"/>
</dbReference>
<evidence type="ECO:0000259" key="2">
    <source>
        <dbReference type="PROSITE" id="PS50181"/>
    </source>
</evidence>
<organism evidence="3 4">
    <name type="scientific">Papiliotrema laurentii</name>
    <name type="common">Cryptococcus laurentii</name>
    <dbReference type="NCBI Taxonomy" id="5418"/>
    <lineage>
        <taxon>Eukaryota</taxon>
        <taxon>Fungi</taxon>
        <taxon>Dikarya</taxon>
        <taxon>Basidiomycota</taxon>
        <taxon>Agaricomycotina</taxon>
        <taxon>Tremellomycetes</taxon>
        <taxon>Tremellales</taxon>
        <taxon>Rhynchogastremaceae</taxon>
        <taxon>Papiliotrema</taxon>
    </lineage>
</organism>
<dbReference type="Gene3D" id="1.20.1280.50">
    <property type="match status" value="1"/>
</dbReference>
<dbReference type="CDD" id="cd09917">
    <property type="entry name" value="F-box_SF"/>
    <property type="match status" value="1"/>
</dbReference>
<dbReference type="Gene3D" id="3.80.10.10">
    <property type="entry name" value="Ribonuclease Inhibitor"/>
    <property type="match status" value="1"/>
</dbReference>
<dbReference type="Pfam" id="PF12937">
    <property type="entry name" value="F-box-like"/>
    <property type="match status" value="1"/>
</dbReference>
<feature type="domain" description="F-box" evidence="2">
    <location>
        <begin position="68"/>
        <end position="114"/>
    </location>
</feature>
<evidence type="ECO:0000313" key="4">
    <source>
        <dbReference type="Proteomes" id="UP001182556"/>
    </source>
</evidence>
<name>A0AAD9L7X3_PAPLA</name>
<feature type="compositionally biased region" description="Pro residues" evidence="1">
    <location>
        <begin position="364"/>
        <end position="375"/>
    </location>
</feature>
<keyword evidence="4" id="KW-1185">Reference proteome</keyword>
<dbReference type="InterPro" id="IPR032675">
    <property type="entry name" value="LRR_dom_sf"/>
</dbReference>
<dbReference type="SMART" id="SM00256">
    <property type="entry name" value="FBOX"/>
    <property type="match status" value="1"/>
</dbReference>
<evidence type="ECO:0000256" key="1">
    <source>
        <dbReference type="SAM" id="MobiDB-lite"/>
    </source>
</evidence>
<sequence length="490" mass="53965">MDITLLPPSTILSRHSHLALLPSPFPNTLEAAHYPTQGARFKTEHGSYPRVPYKPRRRYEAGPMADGSSPILNLPDEIILSIFTHLDWDELVSLRPVCKQWSHLALTPALHTSLNLPSIPHPLPSVLEHHLLKSVRHLSLHLFPYPTQRAGSLSTAALSTLLEAVPPHQLRSLSLPFSAPYVPGADLGVALRRIGSELQYLDLKGSGLIGSRWTSWLAEIGKNGPGLSHLDLGFTSISSLPTPTGDSLDPFRNLQTLRIASCSYLPKAVLAEFLAELPPTIEMLDLSRLDQVSFQALWDMRVVHDDKPTGLKEIKVVGIDHLTRKDVRRLKAHWEEQRRACFLPVSHPAPILILPSKWSFQTPPMGPAPLSPPRSPPRRDLLTRVLSPSPPVPSHSFIPVGNNSQHRPPTPPRSVSPDSTLRSLQQARDGVCLNVVHSAILESEDEEGYRQFIGEVANATVPIGLGLGIHLGPERQSRARWVEVDGGGLM</sequence>
<dbReference type="SUPFAM" id="SSF52047">
    <property type="entry name" value="RNI-like"/>
    <property type="match status" value="1"/>
</dbReference>
<reference evidence="3" key="1">
    <citation type="submission" date="2023-02" db="EMBL/GenBank/DDBJ databases">
        <title>Identification and recombinant expression of a fungal hydrolase from Papiliotrema laurentii that hydrolyzes apple cutin and clears colloidal polyester polyurethane.</title>
        <authorList>
            <consortium name="DOE Joint Genome Institute"/>
            <person name="Roman V.A."/>
            <person name="Bojanowski C."/>
            <person name="Crable B.R."/>
            <person name="Wagner D.N."/>
            <person name="Hung C.S."/>
            <person name="Nadeau L.J."/>
            <person name="Schratz L."/>
            <person name="Haridas S."/>
            <person name="Pangilinan J."/>
            <person name="Lipzen A."/>
            <person name="Na H."/>
            <person name="Yan M."/>
            <person name="Ng V."/>
            <person name="Grigoriev I.V."/>
            <person name="Spatafora J.W."/>
            <person name="Barlow D."/>
            <person name="Biffinger J."/>
            <person name="Kelley-Loughnane N."/>
            <person name="Varaljay V.A."/>
            <person name="Crookes-Goodson W.J."/>
        </authorList>
    </citation>
    <scope>NUCLEOTIDE SEQUENCE</scope>
    <source>
        <strain evidence="3">5307AH</strain>
    </source>
</reference>
<dbReference type="PROSITE" id="PS50181">
    <property type="entry name" value="FBOX"/>
    <property type="match status" value="1"/>
</dbReference>
<comment type="caution">
    <text evidence="3">The sequence shown here is derived from an EMBL/GenBank/DDBJ whole genome shotgun (WGS) entry which is preliminary data.</text>
</comment>
<dbReference type="InterPro" id="IPR036047">
    <property type="entry name" value="F-box-like_dom_sf"/>
</dbReference>